<dbReference type="EC" id="2.1.1.348" evidence="4"/>
<evidence type="ECO:0000256" key="10">
    <source>
        <dbReference type="ARBA" id="ARBA00022884"/>
    </source>
</evidence>
<evidence type="ECO:0000256" key="3">
    <source>
        <dbReference type="ARBA" id="ARBA00005878"/>
    </source>
</evidence>
<keyword evidence="19" id="KW-1185">Reference proteome</keyword>
<dbReference type="FunFam" id="3.40.50.150:FF:000062">
    <property type="entry name" value="U6 small nuclear RNA (adenine-(43)-N(6))-methyltransferase"/>
    <property type="match status" value="1"/>
</dbReference>
<keyword evidence="10" id="KW-0694">RNA-binding</keyword>
<dbReference type="AlphaFoldDB" id="A7SK94"/>
<protein>
    <recommendedName>
        <fullName evidence="15">RNA N(6)-adenosine-methyltransferase METTL16</fullName>
        <ecNumber evidence="5">2.1.1.346</ecNumber>
        <ecNumber evidence="4">2.1.1.348</ecNumber>
    </recommendedName>
    <alternativeName>
        <fullName evidence="13">Methyltransferase 10 domain-containing protein</fullName>
    </alternativeName>
    <alternativeName>
        <fullName evidence="14">Methyltransferase-like protein 16</fullName>
    </alternativeName>
    <alternativeName>
        <fullName evidence="16">RNA N(6)-adenosine-methyltransferase mettl16</fullName>
    </alternativeName>
    <alternativeName>
        <fullName evidence="12">U6 small nuclear RNA (adenine-(43)-N(6))-methyltransferase</fullName>
    </alternativeName>
</protein>
<accession>A7SK94</accession>
<dbReference type="EMBL" id="DS469685">
    <property type="protein sequence ID" value="EDO35855.1"/>
    <property type="molecule type" value="Genomic_DNA"/>
</dbReference>
<dbReference type="InterPro" id="IPR010286">
    <property type="entry name" value="METTL16/RlmF"/>
</dbReference>
<dbReference type="OMA" id="TEFCQGH"/>
<feature type="binding site" evidence="17">
    <location>
        <position position="182"/>
    </location>
    <ligand>
        <name>S-adenosyl-L-methionine</name>
        <dbReference type="ChEBI" id="CHEBI:59789"/>
    </ligand>
</feature>
<dbReference type="GO" id="GO:0052907">
    <property type="term" value="F:23S rRNA (adenine(1618)-N(6))-methyltransferase activity"/>
    <property type="evidence" value="ECO:0000318"/>
    <property type="project" value="GO_Central"/>
</dbReference>
<gene>
    <name evidence="18" type="ORF">NEMVEDRAFT_v1g121407</name>
</gene>
<evidence type="ECO:0000256" key="14">
    <source>
        <dbReference type="ARBA" id="ARBA00032945"/>
    </source>
</evidence>
<dbReference type="PIRSF" id="PIRSF037350">
    <property type="entry name" value="Mtase_ZK1128_prd"/>
    <property type="match status" value="1"/>
</dbReference>
<evidence type="ECO:0000256" key="16">
    <source>
        <dbReference type="ARBA" id="ARBA00074041"/>
    </source>
</evidence>
<dbReference type="HOGENOM" id="CLU_027534_0_1_1"/>
<dbReference type="STRING" id="45351.A7SK94"/>
<keyword evidence="7" id="KW-0489">Methyltransferase</keyword>
<dbReference type="PANTHER" id="PTHR13393:SF0">
    <property type="entry name" value="RNA N6-ADENOSINE-METHYLTRANSFERASE METTL16"/>
    <property type="match status" value="1"/>
</dbReference>
<keyword evidence="8" id="KW-0808">Transferase</keyword>
<feature type="binding site" evidence="17">
    <location>
        <position position="132"/>
    </location>
    <ligand>
        <name>S-adenosyl-L-methionine</name>
        <dbReference type="ChEBI" id="CHEBI:59789"/>
    </ligand>
</feature>
<dbReference type="KEGG" id="nve:5507281"/>
<evidence type="ECO:0000256" key="11">
    <source>
        <dbReference type="ARBA" id="ARBA00023242"/>
    </source>
</evidence>
<dbReference type="InParanoid" id="A7SK94"/>
<feature type="binding site" evidence="17">
    <location>
        <position position="82"/>
    </location>
    <ligand>
        <name>S-adenosyl-L-methionine</name>
        <dbReference type="ChEBI" id="CHEBI:59789"/>
    </ligand>
</feature>
<dbReference type="InterPro" id="IPR029063">
    <property type="entry name" value="SAM-dependent_MTases_sf"/>
</dbReference>
<dbReference type="EC" id="2.1.1.346" evidence="5"/>
<dbReference type="GO" id="GO:0005737">
    <property type="term" value="C:cytoplasm"/>
    <property type="evidence" value="ECO:0007669"/>
    <property type="project" value="UniProtKB-SubCell"/>
</dbReference>
<evidence type="ECO:0000256" key="15">
    <source>
        <dbReference type="ARBA" id="ARBA00070459"/>
    </source>
</evidence>
<dbReference type="Pfam" id="PF05971">
    <property type="entry name" value="Methyltransf_10"/>
    <property type="match status" value="1"/>
</dbReference>
<feature type="non-terminal residue" evidence="18">
    <location>
        <position position="378"/>
    </location>
</feature>
<comment type="similarity">
    <text evidence="3">Belongs to the methyltransferase superfamily. METTL16/RlmF family.</text>
</comment>
<evidence type="ECO:0000256" key="12">
    <source>
        <dbReference type="ARBA" id="ARBA00031450"/>
    </source>
</evidence>
<dbReference type="GO" id="GO:0070475">
    <property type="term" value="P:rRNA base methylation"/>
    <property type="evidence" value="ECO:0000318"/>
    <property type="project" value="GO_Central"/>
</dbReference>
<dbReference type="GO" id="GO:0051254">
    <property type="term" value="P:positive regulation of RNA metabolic process"/>
    <property type="evidence" value="ECO:0007669"/>
    <property type="project" value="UniProtKB-ARBA"/>
</dbReference>
<dbReference type="PhylomeDB" id="A7SK94"/>
<evidence type="ECO:0000256" key="4">
    <source>
        <dbReference type="ARBA" id="ARBA00012160"/>
    </source>
</evidence>
<evidence type="ECO:0000256" key="8">
    <source>
        <dbReference type="ARBA" id="ARBA00022679"/>
    </source>
</evidence>
<reference evidence="18 19" key="1">
    <citation type="journal article" date="2007" name="Science">
        <title>Sea anemone genome reveals ancestral eumetazoan gene repertoire and genomic organization.</title>
        <authorList>
            <person name="Putnam N.H."/>
            <person name="Srivastava M."/>
            <person name="Hellsten U."/>
            <person name="Dirks B."/>
            <person name="Chapman J."/>
            <person name="Salamov A."/>
            <person name="Terry A."/>
            <person name="Shapiro H."/>
            <person name="Lindquist E."/>
            <person name="Kapitonov V.V."/>
            <person name="Jurka J."/>
            <person name="Genikhovich G."/>
            <person name="Grigoriev I.V."/>
            <person name="Lucas S.M."/>
            <person name="Steele R.E."/>
            <person name="Finnerty J.R."/>
            <person name="Technau U."/>
            <person name="Martindale M.Q."/>
            <person name="Rokhsar D.S."/>
        </authorList>
    </citation>
    <scope>NUCLEOTIDE SEQUENCE [LARGE SCALE GENOMIC DNA]</scope>
    <source>
        <strain evidence="19">CH2 X CH6</strain>
    </source>
</reference>
<evidence type="ECO:0000256" key="13">
    <source>
        <dbReference type="ARBA" id="ARBA00032914"/>
    </source>
</evidence>
<evidence type="ECO:0000256" key="17">
    <source>
        <dbReference type="PIRSR" id="PIRSR037350-1"/>
    </source>
</evidence>
<dbReference type="GO" id="GO:0006397">
    <property type="term" value="P:mRNA processing"/>
    <property type="evidence" value="ECO:0007669"/>
    <property type="project" value="UniProtKB-ARBA"/>
</dbReference>
<feature type="binding site" evidence="17">
    <location>
        <position position="109"/>
    </location>
    <ligand>
        <name>S-adenosyl-L-methionine</name>
        <dbReference type="ChEBI" id="CHEBI:59789"/>
    </ligand>
</feature>
<keyword evidence="11" id="KW-0539">Nucleus</keyword>
<evidence type="ECO:0000256" key="1">
    <source>
        <dbReference type="ARBA" id="ARBA00004123"/>
    </source>
</evidence>
<dbReference type="OrthoDB" id="514248at2759"/>
<evidence type="ECO:0000313" key="19">
    <source>
        <dbReference type="Proteomes" id="UP000001593"/>
    </source>
</evidence>
<dbReference type="GO" id="GO:0120048">
    <property type="term" value="F:U6 snRNA (adenine-(43)-N(6))-methyltransferase activity"/>
    <property type="evidence" value="ECO:0007669"/>
    <property type="project" value="UniProtKB-EC"/>
</dbReference>
<evidence type="ECO:0000256" key="6">
    <source>
        <dbReference type="ARBA" id="ARBA00022490"/>
    </source>
</evidence>
<dbReference type="InterPro" id="IPR017182">
    <property type="entry name" value="METTL16/PsiM"/>
</dbReference>
<dbReference type="FunCoup" id="A7SK94">
    <property type="interactions" value="745"/>
</dbReference>
<name>A7SK94_NEMVE</name>
<dbReference type="GO" id="GO:0001734">
    <property type="term" value="F:mRNA m(6)A methyltransferase activity"/>
    <property type="evidence" value="ECO:0007669"/>
    <property type="project" value="UniProtKB-EC"/>
</dbReference>
<dbReference type="eggNOG" id="KOG2912">
    <property type="taxonomic scope" value="Eukaryota"/>
</dbReference>
<dbReference type="SUPFAM" id="SSF53335">
    <property type="entry name" value="S-adenosyl-L-methionine-dependent methyltransferases"/>
    <property type="match status" value="1"/>
</dbReference>
<dbReference type="GO" id="GO:0009896">
    <property type="term" value="P:positive regulation of catabolic process"/>
    <property type="evidence" value="ECO:0007669"/>
    <property type="project" value="UniProtKB-ARBA"/>
</dbReference>
<proteinExistence type="inferred from homology"/>
<evidence type="ECO:0000256" key="5">
    <source>
        <dbReference type="ARBA" id="ARBA00012166"/>
    </source>
</evidence>
<keyword evidence="9 17" id="KW-0949">S-adenosyl-L-methionine</keyword>
<dbReference type="GO" id="GO:0003723">
    <property type="term" value="F:RNA binding"/>
    <property type="evidence" value="ECO:0007669"/>
    <property type="project" value="UniProtKB-KW"/>
</dbReference>
<evidence type="ECO:0000256" key="7">
    <source>
        <dbReference type="ARBA" id="ARBA00022603"/>
    </source>
</evidence>
<evidence type="ECO:0000313" key="18">
    <source>
        <dbReference type="EMBL" id="EDO35855.1"/>
    </source>
</evidence>
<keyword evidence="6" id="KW-0963">Cytoplasm</keyword>
<dbReference type="Gene3D" id="3.40.50.150">
    <property type="entry name" value="Vaccinia Virus protein VP39"/>
    <property type="match status" value="1"/>
</dbReference>
<sequence>MGLNDLMHPRNRYKDTPPNFSELAAIYPEFKKFTRENSSGTVSINFKDPEALRAVTCCTLDHDFGLKLDIPLDRLIPTVPLRLNYILWLEDLMKSLGEVEEAVWGLDIGTGASCIYPLLGAAIDNWNFIATEIDEFALGYAQRNVAQNGMDGKIKLKLVSPDSYLKKPLKDVTQKITFCMCNPPFFSCEEEAMFGASRTDKRPLPSSVCTGSANETVTKGGEVEFVKGIIRDSMEMKDMISWYTTMLGKKSSLMEVMAFLKKNKIYAVTTTEFCQGKTRRWGVAWTFIKGILSIESPPAKRHKKHHKAKPLTFTLNSSSCHVQSHVKDTADKIKQLFLQLKIDIKETSHKTTDSISFTCTAVENTWSNQRRKRREQQR</sequence>
<dbReference type="PANTHER" id="PTHR13393">
    <property type="entry name" value="SAM-DEPENDENT METHYLTRANSFERASE"/>
    <property type="match status" value="1"/>
</dbReference>
<dbReference type="GO" id="GO:0005634">
    <property type="term" value="C:nucleus"/>
    <property type="evidence" value="ECO:0000318"/>
    <property type="project" value="GO_Central"/>
</dbReference>
<organism evidence="18 19">
    <name type="scientific">Nematostella vectensis</name>
    <name type="common">Starlet sea anemone</name>
    <dbReference type="NCBI Taxonomy" id="45351"/>
    <lineage>
        <taxon>Eukaryota</taxon>
        <taxon>Metazoa</taxon>
        <taxon>Cnidaria</taxon>
        <taxon>Anthozoa</taxon>
        <taxon>Hexacorallia</taxon>
        <taxon>Actiniaria</taxon>
        <taxon>Edwardsiidae</taxon>
        <taxon>Nematostella</taxon>
    </lineage>
</organism>
<dbReference type="GO" id="GO:0043488">
    <property type="term" value="P:regulation of mRNA stability"/>
    <property type="evidence" value="ECO:0007669"/>
    <property type="project" value="UniProtKB-ARBA"/>
</dbReference>
<comment type="subcellular location">
    <subcellularLocation>
        <location evidence="2">Cytoplasm</location>
    </subcellularLocation>
    <subcellularLocation>
        <location evidence="1">Nucleus</location>
    </subcellularLocation>
</comment>
<evidence type="ECO:0000256" key="9">
    <source>
        <dbReference type="ARBA" id="ARBA00022691"/>
    </source>
</evidence>
<evidence type="ECO:0000256" key="2">
    <source>
        <dbReference type="ARBA" id="ARBA00004496"/>
    </source>
</evidence>
<dbReference type="Proteomes" id="UP000001593">
    <property type="component" value="Unassembled WGS sequence"/>
</dbReference>